<dbReference type="EMBL" id="MCGT01000014">
    <property type="protein sequence ID" value="ORX53967.1"/>
    <property type="molecule type" value="Genomic_DNA"/>
</dbReference>
<protein>
    <submittedName>
        <fullName evidence="1">S-adenosyl-L-methionine-dependent methyltransferase</fullName>
    </submittedName>
</protein>
<evidence type="ECO:0000313" key="2">
    <source>
        <dbReference type="Proteomes" id="UP000242146"/>
    </source>
</evidence>
<organism evidence="1 2">
    <name type="scientific">Hesseltinella vesiculosa</name>
    <dbReference type="NCBI Taxonomy" id="101127"/>
    <lineage>
        <taxon>Eukaryota</taxon>
        <taxon>Fungi</taxon>
        <taxon>Fungi incertae sedis</taxon>
        <taxon>Mucoromycota</taxon>
        <taxon>Mucoromycotina</taxon>
        <taxon>Mucoromycetes</taxon>
        <taxon>Mucorales</taxon>
        <taxon>Cunninghamellaceae</taxon>
        <taxon>Hesseltinella</taxon>
    </lineage>
</organism>
<keyword evidence="1" id="KW-0808">Transferase</keyword>
<proteinExistence type="predicted"/>
<dbReference type="CDD" id="cd02440">
    <property type="entry name" value="AdoMet_MTases"/>
    <property type="match status" value="1"/>
</dbReference>
<dbReference type="Pfam" id="PF08003">
    <property type="entry name" value="Methyltransf_9"/>
    <property type="match status" value="1"/>
</dbReference>
<dbReference type="GO" id="GO:0032259">
    <property type="term" value="P:methylation"/>
    <property type="evidence" value="ECO:0007669"/>
    <property type="project" value="UniProtKB-KW"/>
</dbReference>
<keyword evidence="1" id="KW-0489">Methyltransferase</keyword>
<comment type="caution">
    <text evidence="1">The sequence shown here is derived from an EMBL/GenBank/DDBJ whole genome shotgun (WGS) entry which is preliminary data.</text>
</comment>
<dbReference type="STRING" id="101127.A0A1X2GHK3"/>
<name>A0A1X2GHK3_9FUNG</name>
<keyword evidence="2" id="KW-1185">Reference proteome</keyword>
<sequence>MSFSKSQYDQPAFYSEYKQLDRSQVGLQAAGEWPSFQSMLPSLQGKKCLDIGCGCGWHCLYAISQGAASVLGIDHSQNMLQVAREKSRCLPLADQDRVQYLQLPMEQLTEWLNKLLDCSNRAGISAFLLNTPSTPHKAFRPGARMTKYESFTGQQD</sequence>
<dbReference type="AlphaFoldDB" id="A0A1X2GHK3"/>
<gene>
    <name evidence="1" type="ORF">DM01DRAFT_1374128</name>
</gene>
<evidence type="ECO:0000313" key="1">
    <source>
        <dbReference type="EMBL" id="ORX53967.1"/>
    </source>
</evidence>
<dbReference type="InterPro" id="IPR027555">
    <property type="entry name" value="Mo5U34_MeTrfas-like"/>
</dbReference>
<dbReference type="Gene3D" id="3.40.50.150">
    <property type="entry name" value="Vaccinia Virus protein VP39"/>
    <property type="match status" value="1"/>
</dbReference>
<accession>A0A1X2GHK3</accession>
<reference evidence="1 2" key="1">
    <citation type="submission" date="2016-07" db="EMBL/GenBank/DDBJ databases">
        <title>Pervasive Adenine N6-methylation of Active Genes in Fungi.</title>
        <authorList>
            <consortium name="DOE Joint Genome Institute"/>
            <person name="Mondo S.J."/>
            <person name="Dannebaum R.O."/>
            <person name="Kuo R.C."/>
            <person name="Labutti K."/>
            <person name="Haridas S."/>
            <person name="Kuo A."/>
            <person name="Salamov A."/>
            <person name="Ahrendt S.R."/>
            <person name="Lipzen A."/>
            <person name="Sullivan W."/>
            <person name="Andreopoulos W.B."/>
            <person name="Clum A."/>
            <person name="Lindquist E."/>
            <person name="Daum C."/>
            <person name="Ramamoorthy G.K."/>
            <person name="Gryganskyi A."/>
            <person name="Culley D."/>
            <person name="Magnuson J.K."/>
            <person name="James T.Y."/>
            <person name="O'Malley M.A."/>
            <person name="Stajich J.E."/>
            <person name="Spatafora J.W."/>
            <person name="Visel A."/>
            <person name="Grigoriev I.V."/>
        </authorList>
    </citation>
    <scope>NUCLEOTIDE SEQUENCE [LARGE SCALE GENOMIC DNA]</scope>
    <source>
        <strain evidence="1 2">NRRL 3301</strain>
    </source>
</reference>
<dbReference type="InterPro" id="IPR029063">
    <property type="entry name" value="SAM-dependent_MTases_sf"/>
</dbReference>
<dbReference type="SUPFAM" id="SSF53335">
    <property type="entry name" value="S-adenosyl-L-methionine-dependent methyltransferases"/>
    <property type="match status" value="1"/>
</dbReference>
<dbReference type="GO" id="GO:0008168">
    <property type="term" value="F:methyltransferase activity"/>
    <property type="evidence" value="ECO:0007669"/>
    <property type="project" value="UniProtKB-KW"/>
</dbReference>
<dbReference type="Proteomes" id="UP000242146">
    <property type="component" value="Unassembled WGS sequence"/>
</dbReference>
<dbReference type="OrthoDB" id="66144at2759"/>